<protein>
    <submittedName>
        <fullName evidence="4">Type II secretion system protein</fullName>
    </submittedName>
</protein>
<comment type="subcellular location">
    <subcellularLocation>
        <location evidence="1">Cell surface</location>
    </subcellularLocation>
</comment>
<proteinExistence type="predicted"/>
<dbReference type="RefSeq" id="WP_382355159.1">
    <property type="nucleotide sequence ID" value="NZ_JBHSMC010000029.1"/>
</dbReference>
<evidence type="ECO:0000313" key="5">
    <source>
        <dbReference type="Proteomes" id="UP001596147"/>
    </source>
</evidence>
<comment type="caution">
    <text evidence="4">The sequence shown here is derived from an EMBL/GenBank/DDBJ whole genome shotgun (WGS) entry which is preliminary data.</text>
</comment>
<keyword evidence="3" id="KW-0472">Membrane</keyword>
<dbReference type="PROSITE" id="PS00409">
    <property type="entry name" value="PROKAR_NTER_METHYL"/>
    <property type="match status" value="1"/>
</dbReference>
<evidence type="ECO:0000256" key="1">
    <source>
        <dbReference type="ARBA" id="ARBA00004241"/>
    </source>
</evidence>
<dbReference type="EMBL" id="JBHSMC010000029">
    <property type="protein sequence ID" value="MFC5466745.1"/>
    <property type="molecule type" value="Genomic_DNA"/>
</dbReference>
<dbReference type="Proteomes" id="UP001596147">
    <property type="component" value="Unassembled WGS sequence"/>
</dbReference>
<organism evidence="4 5">
    <name type="scientific">Lederbergia graminis</name>
    <dbReference type="NCBI Taxonomy" id="735518"/>
    <lineage>
        <taxon>Bacteria</taxon>
        <taxon>Bacillati</taxon>
        <taxon>Bacillota</taxon>
        <taxon>Bacilli</taxon>
        <taxon>Bacillales</taxon>
        <taxon>Bacillaceae</taxon>
        <taxon>Lederbergia</taxon>
    </lineage>
</organism>
<dbReference type="NCBIfam" id="TIGR02532">
    <property type="entry name" value="IV_pilin_GFxxxE"/>
    <property type="match status" value="1"/>
</dbReference>
<keyword evidence="3" id="KW-0812">Transmembrane</keyword>
<dbReference type="Pfam" id="PF07963">
    <property type="entry name" value="N_methyl"/>
    <property type="match status" value="1"/>
</dbReference>
<keyword evidence="3" id="KW-1133">Transmembrane helix</keyword>
<reference evidence="5" key="1">
    <citation type="journal article" date="2019" name="Int. J. Syst. Evol. Microbiol.">
        <title>The Global Catalogue of Microorganisms (GCM) 10K type strain sequencing project: providing services to taxonomists for standard genome sequencing and annotation.</title>
        <authorList>
            <consortium name="The Broad Institute Genomics Platform"/>
            <consortium name="The Broad Institute Genome Sequencing Center for Infectious Disease"/>
            <person name="Wu L."/>
            <person name="Ma J."/>
        </authorList>
    </citation>
    <scope>NUCLEOTIDE SEQUENCE [LARGE SCALE GENOMIC DNA]</scope>
    <source>
        <strain evidence="5">CGMCC 1.12237</strain>
    </source>
</reference>
<keyword evidence="2" id="KW-0178">Competence</keyword>
<accession>A0ABW0LLI6</accession>
<keyword evidence="5" id="KW-1185">Reference proteome</keyword>
<dbReference type="SUPFAM" id="SSF54523">
    <property type="entry name" value="Pili subunits"/>
    <property type="match status" value="1"/>
</dbReference>
<sequence length="150" mass="16020">MVKKIRQALKNEKGLTLVELLAVVVILGIISAIAIPSIGGLINNSKKDAHIANAQQMVNQAKFAITSGEYTESDNVTTITLGALVDDGFLESVKDPSTETGYDETKSLVTVTKGADGKYTYTVTLTNGGVTPYISDKDPFEISRKDVTLP</sequence>
<evidence type="ECO:0000256" key="3">
    <source>
        <dbReference type="SAM" id="Phobius"/>
    </source>
</evidence>
<evidence type="ECO:0000313" key="4">
    <source>
        <dbReference type="EMBL" id="MFC5466745.1"/>
    </source>
</evidence>
<feature type="transmembrane region" description="Helical" evidence="3">
    <location>
        <begin position="20"/>
        <end position="42"/>
    </location>
</feature>
<name>A0ABW0LLI6_9BACI</name>
<dbReference type="InterPro" id="IPR045584">
    <property type="entry name" value="Pilin-like"/>
</dbReference>
<dbReference type="InterPro" id="IPR012902">
    <property type="entry name" value="N_methyl_site"/>
</dbReference>
<gene>
    <name evidence="4" type="ORF">ACFPM4_18640</name>
</gene>
<evidence type="ECO:0000256" key="2">
    <source>
        <dbReference type="ARBA" id="ARBA00023287"/>
    </source>
</evidence>
<dbReference type="Gene3D" id="3.30.700.10">
    <property type="entry name" value="Glycoprotein, Type 4 Pilin"/>
    <property type="match status" value="1"/>
</dbReference>